<feature type="region of interest" description="Disordered" evidence="1">
    <location>
        <begin position="47"/>
        <end position="67"/>
    </location>
</feature>
<organism evidence="2 3">
    <name type="scientific">Phytophthora nicotianae</name>
    <name type="common">Potato buckeye rot agent</name>
    <name type="synonym">Phytophthora parasitica</name>
    <dbReference type="NCBI Taxonomy" id="4792"/>
    <lineage>
        <taxon>Eukaryota</taxon>
        <taxon>Sar</taxon>
        <taxon>Stramenopiles</taxon>
        <taxon>Oomycota</taxon>
        <taxon>Peronosporomycetes</taxon>
        <taxon>Peronosporales</taxon>
        <taxon>Peronosporaceae</taxon>
        <taxon>Phytophthora</taxon>
    </lineage>
</organism>
<dbReference type="Proteomes" id="UP000052943">
    <property type="component" value="Unassembled WGS sequence"/>
</dbReference>
<sequence length="460" mass="52269">MALFVEDSDMSVVEAALSFLDEFDLDVLSPAFESTSHAAQKLAISTKRVASSDTSPSEVKTNDATKRSGMIPERKKVLHAVGVYGNSNRVRNNPRIEILYLKEQLEKLQIDLEVLKKQKEGDVTRTRAARATPSRRQTYAAQQSTADAIVATNTPTMTTVWENIADSQRRRRKKAECENIRLKMVIEHQQKVADNLRNLIQKRASQLGAECSFFTDVNYTNHHVLDLQGDVGEFQSLFRHLDNAYQELDAVFAANGLNNMVVTRSDVQVRDCAGGKYVELLFNKVLPFNLQDARQATWEHFRGSEKHMGNGRLYQKTVKDVNVFDTVLEEFTKEMHSNSARVDANMKQVIRRYMEFDRDVITIVRNVSPAEVKHKMLTSLRYQVRCYIVTKRSSISTPEREVCQLQCCSLISFEEETVTQLGPDAIRTLSNFLIDSLAAKMQAHQDCIENALIDHALHVH</sequence>
<evidence type="ECO:0000313" key="3">
    <source>
        <dbReference type="Proteomes" id="UP000052943"/>
    </source>
</evidence>
<dbReference type="EMBL" id="LNFO01003684">
    <property type="protein sequence ID" value="KUF82472.1"/>
    <property type="molecule type" value="Genomic_DNA"/>
</dbReference>
<dbReference type="PANTHER" id="PTHR35796:SF3">
    <property type="entry name" value="BHLH DOMAIN-CONTAINING PROTEIN"/>
    <property type="match status" value="1"/>
</dbReference>
<comment type="caution">
    <text evidence="2">The sequence shown here is derived from an EMBL/GenBank/DDBJ whole genome shotgun (WGS) entry which is preliminary data.</text>
</comment>
<dbReference type="AlphaFoldDB" id="A0A0W8CEI4"/>
<dbReference type="OrthoDB" id="115447at2759"/>
<feature type="compositionally biased region" description="Polar residues" evidence="1">
    <location>
        <begin position="48"/>
        <end position="59"/>
    </location>
</feature>
<protein>
    <submittedName>
        <fullName evidence="2">Uncharacterized protein</fullName>
    </submittedName>
</protein>
<evidence type="ECO:0000256" key="1">
    <source>
        <dbReference type="SAM" id="MobiDB-lite"/>
    </source>
</evidence>
<gene>
    <name evidence="2" type="ORF">AM587_10002374</name>
</gene>
<dbReference type="PANTHER" id="PTHR35796">
    <property type="entry name" value="HYPOTHETICAL CYTOSOLIC PROTEIN"/>
    <property type="match status" value="1"/>
</dbReference>
<dbReference type="STRING" id="4790.A0A0W8CEI4"/>
<name>A0A0W8CEI4_PHYNI</name>
<evidence type="ECO:0000313" key="2">
    <source>
        <dbReference type="EMBL" id="KUF82472.1"/>
    </source>
</evidence>
<reference evidence="2 3" key="1">
    <citation type="submission" date="2015-11" db="EMBL/GenBank/DDBJ databases">
        <title>Genomes and virulence difference between two physiological races of Phytophthora nicotianae.</title>
        <authorList>
            <person name="Liu H."/>
            <person name="Ma X."/>
            <person name="Yu H."/>
            <person name="Fang D."/>
            <person name="Li Y."/>
            <person name="Wang X."/>
            <person name="Wang W."/>
            <person name="Dong Y."/>
            <person name="Xiao B."/>
        </authorList>
    </citation>
    <scope>NUCLEOTIDE SEQUENCE [LARGE SCALE GENOMIC DNA]</scope>
    <source>
        <strain evidence="3">race 0</strain>
    </source>
</reference>
<proteinExistence type="predicted"/>
<accession>A0A0W8CEI4</accession>